<reference evidence="1" key="1">
    <citation type="submission" date="2015-12" db="EMBL/GenBank/DDBJ databases">
        <title>Gene expression during late stages of embryo sac development: a critical building block for successful pollen-pistil interactions.</title>
        <authorList>
            <person name="Liu Y."/>
            <person name="Joly V."/>
            <person name="Sabar M."/>
            <person name="Matton D.P."/>
        </authorList>
    </citation>
    <scope>NUCLEOTIDE SEQUENCE</scope>
</reference>
<sequence length="63" mass="7597">MGRRAHRKISAMYVNLQSHRLVHTFKYENQQILPTDLNETNRKFAEITPHKRVPILSKRITRR</sequence>
<dbReference type="AlphaFoldDB" id="A0A0V0GTB3"/>
<organism evidence="1">
    <name type="scientific">Solanum chacoense</name>
    <name type="common">Chaco potato</name>
    <dbReference type="NCBI Taxonomy" id="4108"/>
    <lineage>
        <taxon>Eukaryota</taxon>
        <taxon>Viridiplantae</taxon>
        <taxon>Streptophyta</taxon>
        <taxon>Embryophyta</taxon>
        <taxon>Tracheophyta</taxon>
        <taxon>Spermatophyta</taxon>
        <taxon>Magnoliopsida</taxon>
        <taxon>eudicotyledons</taxon>
        <taxon>Gunneridae</taxon>
        <taxon>Pentapetalae</taxon>
        <taxon>asterids</taxon>
        <taxon>lamiids</taxon>
        <taxon>Solanales</taxon>
        <taxon>Solanaceae</taxon>
        <taxon>Solanoideae</taxon>
        <taxon>Solaneae</taxon>
        <taxon>Solanum</taxon>
    </lineage>
</organism>
<accession>A0A0V0GTB3</accession>
<protein>
    <submittedName>
        <fullName evidence="1">Putative ovule protein</fullName>
    </submittedName>
</protein>
<evidence type="ECO:0000313" key="1">
    <source>
        <dbReference type="EMBL" id="JAP11162.1"/>
    </source>
</evidence>
<name>A0A0V0GTB3_SOLCH</name>
<proteinExistence type="predicted"/>
<dbReference type="EMBL" id="GEDG01031828">
    <property type="protein sequence ID" value="JAP11162.1"/>
    <property type="molecule type" value="Transcribed_RNA"/>
</dbReference>